<accession>A0A560CJR2</accession>
<dbReference type="EMBL" id="VITH01000004">
    <property type="protein sequence ID" value="TWA85047.1"/>
    <property type="molecule type" value="Genomic_DNA"/>
</dbReference>
<reference evidence="2 3" key="1">
    <citation type="submission" date="2019-06" db="EMBL/GenBank/DDBJ databases">
        <title>Genomic Encyclopedia of Type Strains, Phase IV (KMG-V): Genome sequencing to study the core and pangenomes of soil and plant-associated prokaryotes.</title>
        <authorList>
            <person name="Whitman W."/>
        </authorList>
    </citation>
    <scope>NUCLEOTIDE SEQUENCE [LARGE SCALE GENOMIC DNA]</scope>
    <source>
        <strain evidence="2 3">BR 11650</strain>
    </source>
</reference>
<gene>
    <name evidence="2" type="ORF">FBZ83_104318</name>
</gene>
<dbReference type="AlphaFoldDB" id="A0A560CJR2"/>
<dbReference type="RefSeq" id="WP_145682410.1">
    <property type="nucleotide sequence ID" value="NZ_VITH01000004.1"/>
</dbReference>
<evidence type="ECO:0000313" key="2">
    <source>
        <dbReference type="EMBL" id="TWA85047.1"/>
    </source>
</evidence>
<evidence type="ECO:0000313" key="3">
    <source>
        <dbReference type="Proteomes" id="UP000318529"/>
    </source>
</evidence>
<comment type="caution">
    <text evidence="2">The sequence shown here is derived from an EMBL/GenBank/DDBJ whole genome shotgun (WGS) entry which is preliminary data.</text>
</comment>
<protein>
    <submittedName>
        <fullName evidence="2">Uncharacterized protein</fullName>
    </submittedName>
</protein>
<evidence type="ECO:0000256" key="1">
    <source>
        <dbReference type="SAM" id="MobiDB-lite"/>
    </source>
</evidence>
<feature type="region of interest" description="Disordered" evidence="1">
    <location>
        <begin position="148"/>
        <end position="173"/>
    </location>
</feature>
<name>A0A560CJR2_AZOBR</name>
<dbReference type="Proteomes" id="UP000318529">
    <property type="component" value="Unassembled WGS sequence"/>
</dbReference>
<sequence length="173" mass="17933">MSSLPVTAAGIGSSGVYALNGGMVTRFSAATKASSEMMARVGVGDSAFQQQMRIAADPNAVDPAVTARSRAVQAHALFRQGGQVVAAVWRDGQTQMSNGLAARLDWTALERQTASLSEAQRRDAIASAIAKQLGGGVQVQRYGDSGAAPTRGALIDEQAPANRAANRAVRHGR</sequence>
<organism evidence="2 3">
    <name type="scientific">Azospirillum brasilense</name>
    <dbReference type="NCBI Taxonomy" id="192"/>
    <lineage>
        <taxon>Bacteria</taxon>
        <taxon>Pseudomonadati</taxon>
        <taxon>Pseudomonadota</taxon>
        <taxon>Alphaproteobacteria</taxon>
        <taxon>Rhodospirillales</taxon>
        <taxon>Azospirillaceae</taxon>
        <taxon>Azospirillum</taxon>
    </lineage>
</organism>
<proteinExistence type="predicted"/>